<keyword evidence="5 11" id="KW-0560">Oxidoreductase</keyword>
<dbReference type="InterPro" id="IPR016163">
    <property type="entry name" value="Ald_DH_C"/>
</dbReference>
<dbReference type="GO" id="GO:0009450">
    <property type="term" value="P:gamma-aminobutyric acid catabolic process"/>
    <property type="evidence" value="ECO:0007669"/>
    <property type="project" value="TreeGrafter"/>
</dbReference>
<evidence type="ECO:0000256" key="10">
    <source>
        <dbReference type="PROSITE-ProRule" id="PRU10007"/>
    </source>
</evidence>
<dbReference type="InterPro" id="IPR029510">
    <property type="entry name" value="Ald_DH_CS_GLU"/>
</dbReference>
<protein>
    <recommendedName>
        <fullName evidence="4">Succinate-semialdehyde dehydrogenase, mitochondrial</fullName>
        <ecNumber evidence="9">1.2.1.16</ecNumber>
        <ecNumber evidence="3">1.2.1.24</ecNumber>
    </recommendedName>
    <alternativeName>
        <fullName evidence="6">NAD(+)-dependent succinic semialdehyde dehydrogenase</fullName>
    </alternativeName>
</protein>
<evidence type="ECO:0000313" key="13">
    <source>
        <dbReference type="EMBL" id="KAJ9492009.1"/>
    </source>
</evidence>
<evidence type="ECO:0000259" key="12">
    <source>
        <dbReference type="Pfam" id="PF00171"/>
    </source>
</evidence>
<dbReference type="EC" id="1.2.1.16" evidence="9"/>
<sequence>MSRLSFPQKSSEAVLNNVVTAKDLELLVQDQAFIDGCWVKKAQTFNVYEPSTAQVLGTVADCDLNDIQSAIESANVAQKNFYSSTTAAQRGNLLRKWHDLVMQNVEDLGRILCLENGKTINEAKGEIAYAASFIAWFAEEGTRSYGDTIPSSTLNTIVLTEKEPVGVCGIITPWNFPAAMISRKVAPALAAGCAVVIKPPSETPFTCLALTKLALKAGIPGKAIQVCPTKNRQVASELATHPLVRKISFTGSTNVGKNLAILAAGTLKRISLELGGNAPFIVFDDADVDLAVEGAMMSKFRCSGQTCVCANRLYVQRSILNKFTRSLVQKVSELRLGPGIEDSCTQGPLINASAVNKVKSHIEDAVSKGASVEIGGSAPEVPGFFMQPTVLSGVTVDMLVARDETFGPLAPIFPFDTEEEVLNLANSTEFGLAGYIFSGNVARVMRVARKLEIGMCGVNTGKISAAESPFGGVKESGYGLEGSKYGMAEYQTIKTITLGNLHMPGLIFPKCDYISGPSEPY</sequence>
<dbReference type="CDD" id="cd07103">
    <property type="entry name" value="ALDH_F5_SSADH_GabD"/>
    <property type="match status" value="1"/>
</dbReference>
<comment type="catalytic activity">
    <reaction evidence="8">
        <text>succinate semialdehyde + NAD(+) + H2O = succinate + NADH + 2 H(+)</text>
        <dbReference type="Rhea" id="RHEA:13217"/>
        <dbReference type="ChEBI" id="CHEBI:15377"/>
        <dbReference type="ChEBI" id="CHEBI:15378"/>
        <dbReference type="ChEBI" id="CHEBI:30031"/>
        <dbReference type="ChEBI" id="CHEBI:57540"/>
        <dbReference type="ChEBI" id="CHEBI:57706"/>
        <dbReference type="ChEBI" id="CHEBI:57945"/>
        <dbReference type="EC" id="1.2.1.16"/>
    </reaction>
</comment>
<evidence type="ECO:0000256" key="11">
    <source>
        <dbReference type="RuleBase" id="RU003345"/>
    </source>
</evidence>
<dbReference type="InterPro" id="IPR015590">
    <property type="entry name" value="Aldehyde_DH_dom"/>
</dbReference>
<reference evidence="13" key="1">
    <citation type="submission" date="2015-06" db="EMBL/GenBank/DDBJ databases">
        <authorList>
            <person name="Nguyen H."/>
        </authorList>
    </citation>
    <scope>NUCLEOTIDE SEQUENCE</scope>
    <source>
        <strain evidence="13">DAOM 180753</strain>
    </source>
</reference>
<dbReference type="AlphaFoldDB" id="A0AAI9TRB8"/>
<accession>A0AAI9TRB8</accession>
<dbReference type="InterPro" id="IPR016160">
    <property type="entry name" value="Ald_DH_CS_CYS"/>
</dbReference>
<comment type="pathway">
    <text evidence="1">Amino-acid degradation; 4-aminobutanoate degradation.</text>
</comment>
<comment type="caution">
    <text evidence="13">The sequence shown here is derived from an EMBL/GenBank/DDBJ whole genome shotgun (WGS) entry which is preliminary data.</text>
</comment>
<evidence type="ECO:0000256" key="2">
    <source>
        <dbReference type="ARBA" id="ARBA00009986"/>
    </source>
</evidence>
<dbReference type="GO" id="GO:0004777">
    <property type="term" value="F:succinate-semialdehyde dehydrogenase (NAD+) activity"/>
    <property type="evidence" value="ECO:0007669"/>
    <property type="project" value="UniProtKB-EC"/>
</dbReference>
<evidence type="ECO:0000256" key="8">
    <source>
        <dbReference type="ARBA" id="ARBA00052698"/>
    </source>
</evidence>
<evidence type="ECO:0000256" key="3">
    <source>
        <dbReference type="ARBA" id="ARBA00013051"/>
    </source>
</evidence>
<evidence type="ECO:0000256" key="7">
    <source>
        <dbReference type="ARBA" id="ARBA00050387"/>
    </source>
</evidence>
<evidence type="ECO:0000256" key="1">
    <source>
        <dbReference type="ARBA" id="ARBA00005176"/>
    </source>
</evidence>
<dbReference type="InterPro" id="IPR016162">
    <property type="entry name" value="Ald_DH_N"/>
</dbReference>
<dbReference type="EMBL" id="LACB01000020">
    <property type="protein sequence ID" value="KAJ9492009.1"/>
    <property type="molecule type" value="Genomic_DNA"/>
</dbReference>
<evidence type="ECO:0000313" key="14">
    <source>
        <dbReference type="Proteomes" id="UP001227192"/>
    </source>
</evidence>
<dbReference type="Proteomes" id="UP001227192">
    <property type="component" value="Unassembled WGS sequence"/>
</dbReference>
<dbReference type="Pfam" id="PF00171">
    <property type="entry name" value="Aldedh"/>
    <property type="match status" value="1"/>
</dbReference>
<comment type="catalytic activity">
    <reaction evidence="7">
        <text>succinate semialdehyde + NADP(+) + H2O = succinate + NADPH + 2 H(+)</text>
        <dbReference type="Rhea" id="RHEA:13213"/>
        <dbReference type="ChEBI" id="CHEBI:15377"/>
        <dbReference type="ChEBI" id="CHEBI:15378"/>
        <dbReference type="ChEBI" id="CHEBI:30031"/>
        <dbReference type="ChEBI" id="CHEBI:57706"/>
        <dbReference type="ChEBI" id="CHEBI:57783"/>
        <dbReference type="ChEBI" id="CHEBI:58349"/>
        <dbReference type="EC" id="1.2.1.16"/>
    </reaction>
</comment>
<proteinExistence type="inferred from homology"/>
<dbReference type="EC" id="1.2.1.24" evidence="3"/>
<gene>
    <name evidence="13" type="ORF">VN97_g1259</name>
</gene>
<keyword evidence="14" id="KW-1185">Reference proteome</keyword>
<dbReference type="PANTHER" id="PTHR43353">
    <property type="entry name" value="SUCCINATE-SEMIALDEHYDE DEHYDROGENASE, MITOCHONDRIAL"/>
    <property type="match status" value="1"/>
</dbReference>
<dbReference type="InterPro" id="IPR050740">
    <property type="entry name" value="Aldehyde_DH_Superfamily"/>
</dbReference>
<dbReference type="PROSITE" id="PS00687">
    <property type="entry name" value="ALDEHYDE_DEHYDR_GLU"/>
    <property type="match status" value="1"/>
</dbReference>
<dbReference type="InterPro" id="IPR016161">
    <property type="entry name" value="Ald_DH/histidinol_DH"/>
</dbReference>
<dbReference type="PANTHER" id="PTHR43353:SF5">
    <property type="entry name" value="SUCCINATE-SEMIALDEHYDE DEHYDROGENASE, MITOCHONDRIAL"/>
    <property type="match status" value="1"/>
</dbReference>
<organism evidence="13 14">
    <name type="scientific">Penicillium thymicola</name>
    <dbReference type="NCBI Taxonomy" id="293382"/>
    <lineage>
        <taxon>Eukaryota</taxon>
        <taxon>Fungi</taxon>
        <taxon>Dikarya</taxon>
        <taxon>Ascomycota</taxon>
        <taxon>Pezizomycotina</taxon>
        <taxon>Eurotiomycetes</taxon>
        <taxon>Eurotiomycetidae</taxon>
        <taxon>Eurotiales</taxon>
        <taxon>Aspergillaceae</taxon>
        <taxon>Penicillium</taxon>
    </lineage>
</organism>
<evidence type="ECO:0000256" key="5">
    <source>
        <dbReference type="ARBA" id="ARBA00023002"/>
    </source>
</evidence>
<dbReference type="FunFam" id="3.40.309.10:FF:000004">
    <property type="entry name" value="Succinate-semialdehyde dehydrogenase I"/>
    <property type="match status" value="1"/>
</dbReference>
<name>A0AAI9TRB8_PENTH</name>
<comment type="similarity">
    <text evidence="2 11">Belongs to the aldehyde dehydrogenase family.</text>
</comment>
<dbReference type="Gene3D" id="3.40.605.10">
    <property type="entry name" value="Aldehyde Dehydrogenase, Chain A, domain 1"/>
    <property type="match status" value="1"/>
</dbReference>
<evidence type="ECO:0000256" key="6">
    <source>
        <dbReference type="ARBA" id="ARBA00030806"/>
    </source>
</evidence>
<evidence type="ECO:0000256" key="4">
    <source>
        <dbReference type="ARBA" id="ARBA00019842"/>
    </source>
</evidence>
<reference evidence="13" key="2">
    <citation type="journal article" date="2016" name="Fungal Biol.">
        <title>Ochratoxin A production by Penicillium thymicola.</title>
        <authorList>
            <person name="Nguyen H.D.T."/>
            <person name="McMullin D.R."/>
            <person name="Ponomareva E."/>
            <person name="Riley R."/>
            <person name="Pomraning K.R."/>
            <person name="Baker S.E."/>
            <person name="Seifert K.A."/>
        </authorList>
    </citation>
    <scope>NUCLEOTIDE SEQUENCE</scope>
    <source>
        <strain evidence="13">DAOM 180753</strain>
    </source>
</reference>
<feature type="active site" evidence="10">
    <location>
        <position position="273"/>
    </location>
</feature>
<evidence type="ECO:0000256" key="9">
    <source>
        <dbReference type="ARBA" id="ARBA00067047"/>
    </source>
</evidence>
<dbReference type="Gene3D" id="3.40.309.10">
    <property type="entry name" value="Aldehyde Dehydrogenase, Chain A, domain 2"/>
    <property type="match status" value="1"/>
</dbReference>
<dbReference type="GO" id="GO:0005737">
    <property type="term" value="C:cytoplasm"/>
    <property type="evidence" value="ECO:0007669"/>
    <property type="project" value="TreeGrafter"/>
</dbReference>
<dbReference type="SUPFAM" id="SSF53720">
    <property type="entry name" value="ALDH-like"/>
    <property type="match status" value="1"/>
</dbReference>
<feature type="domain" description="Aldehyde dehydrogenase" evidence="12">
    <location>
        <begin position="38"/>
        <end position="496"/>
    </location>
</feature>
<dbReference type="PROSITE" id="PS00070">
    <property type="entry name" value="ALDEHYDE_DEHYDR_CYS"/>
    <property type="match status" value="1"/>
</dbReference>
<dbReference type="FunFam" id="3.40.605.10:FF:000005">
    <property type="entry name" value="Succinate-semialdehyde dehydrogenase I"/>
    <property type="match status" value="1"/>
</dbReference>